<organism evidence="9 10">
    <name type="scientific">Paraglaciecola chathamensis</name>
    <dbReference type="NCBI Taxonomy" id="368405"/>
    <lineage>
        <taxon>Bacteria</taxon>
        <taxon>Pseudomonadati</taxon>
        <taxon>Pseudomonadota</taxon>
        <taxon>Gammaproteobacteria</taxon>
        <taxon>Alteromonadales</taxon>
        <taxon>Alteromonadaceae</taxon>
        <taxon>Paraglaciecola</taxon>
    </lineage>
</organism>
<dbReference type="SMART" id="SM00388">
    <property type="entry name" value="HisKA"/>
    <property type="match status" value="1"/>
</dbReference>
<dbReference type="SUPFAM" id="SSF47384">
    <property type="entry name" value="Homodimeric domain of signal transducing histidine kinase"/>
    <property type="match status" value="1"/>
</dbReference>
<evidence type="ECO:0000256" key="3">
    <source>
        <dbReference type="ARBA" id="ARBA00022553"/>
    </source>
</evidence>
<protein>
    <recommendedName>
        <fullName evidence="2">histidine kinase</fullName>
        <ecNumber evidence="2">2.7.13.3</ecNumber>
    </recommendedName>
</protein>
<dbReference type="AlphaFoldDB" id="A0A8H9I6Y8"/>
<dbReference type="Gene3D" id="1.10.287.130">
    <property type="match status" value="1"/>
</dbReference>
<dbReference type="Pfam" id="PF08448">
    <property type="entry name" value="PAS_4"/>
    <property type="match status" value="1"/>
</dbReference>
<dbReference type="InterPro" id="IPR005467">
    <property type="entry name" value="His_kinase_dom"/>
</dbReference>
<dbReference type="InterPro" id="IPR000014">
    <property type="entry name" value="PAS"/>
</dbReference>
<comment type="catalytic activity">
    <reaction evidence="1">
        <text>ATP + protein L-histidine = ADP + protein N-phospho-L-histidine.</text>
        <dbReference type="EC" id="2.7.13.3"/>
    </reaction>
</comment>
<keyword evidence="3" id="KW-0597">Phosphoprotein</keyword>
<dbReference type="InterPro" id="IPR036890">
    <property type="entry name" value="HATPase_C_sf"/>
</dbReference>
<dbReference type="PANTHER" id="PTHR43304">
    <property type="entry name" value="PHYTOCHROME-LIKE PROTEIN CPH1"/>
    <property type="match status" value="1"/>
</dbReference>
<dbReference type="PANTHER" id="PTHR43304:SF1">
    <property type="entry name" value="PAC DOMAIN-CONTAINING PROTEIN"/>
    <property type="match status" value="1"/>
</dbReference>
<dbReference type="Proteomes" id="UP000622604">
    <property type="component" value="Unassembled WGS sequence"/>
</dbReference>
<accession>A0A8H9I6Y8</accession>
<dbReference type="InterPro" id="IPR052162">
    <property type="entry name" value="Sensor_kinase/Photoreceptor"/>
</dbReference>
<dbReference type="CDD" id="cd00130">
    <property type="entry name" value="PAS"/>
    <property type="match status" value="1"/>
</dbReference>
<dbReference type="GO" id="GO:0000155">
    <property type="term" value="F:phosphorelay sensor kinase activity"/>
    <property type="evidence" value="ECO:0007669"/>
    <property type="project" value="InterPro"/>
</dbReference>
<dbReference type="NCBIfam" id="TIGR00229">
    <property type="entry name" value="sensory_box"/>
    <property type="match status" value="1"/>
</dbReference>
<feature type="domain" description="Histidine kinase" evidence="7">
    <location>
        <begin position="298"/>
        <end position="507"/>
    </location>
</feature>
<dbReference type="InterPro" id="IPR004358">
    <property type="entry name" value="Sig_transdc_His_kin-like_C"/>
</dbReference>
<dbReference type="PRINTS" id="PR00344">
    <property type="entry name" value="BCTRLSENSOR"/>
</dbReference>
<dbReference type="Pfam" id="PF02518">
    <property type="entry name" value="HATPase_c"/>
    <property type="match status" value="1"/>
</dbReference>
<reference evidence="9 10" key="1">
    <citation type="journal article" date="2014" name="Int. J. Syst. Evol. Microbiol.">
        <title>Complete genome sequence of Corynebacterium casei LMG S-19264T (=DSM 44701T), isolated from a smear-ripened cheese.</title>
        <authorList>
            <consortium name="US DOE Joint Genome Institute (JGI-PGF)"/>
            <person name="Walter F."/>
            <person name="Albersmeier A."/>
            <person name="Kalinowski J."/>
            <person name="Ruckert C."/>
        </authorList>
    </citation>
    <scope>NUCLEOTIDE SEQUENCE [LARGE SCALE GENOMIC DNA]</scope>
    <source>
        <strain evidence="9 10">KCTC 32337</strain>
    </source>
</reference>
<keyword evidence="4" id="KW-0808">Transferase</keyword>
<evidence type="ECO:0000256" key="1">
    <source>
        <dbReference type="ARBA" id="ARBA00000085"/>
    </source>
</evidence>
<evidence type="ECO:0000256" key="6">
    <source>
        <dbReference type="SAM" id="Coils"/>
    </source>
</evidence>
<gene>
    <name evidence="9" type="ORF">GCM10011274_02520</name>
</gene>
<dbReference type="SUPFAM" id="SSF55874">
    <property type="entry name" value="ATPase domain of HSP90 chaperone/DNA topoisomerase II/histidine kinase"/>
    <property type="match status" value="1"/>
</dbReference>
<dbReference type="CDD" id="cd00082">
    <property type="entry name" value="HisKA"/>
    <property type="match status" value="1"/>
</dbReference>
<feature type="domain" description="PAC" evidence="8">
    <location>
        <begin position="235"/>
        <end position="287"/>
    </location>
</feature>
<dbReference type="InterPro" id="IPR003661">
    <property type="entry name" value="HisK_dim/P_dom"/>
</dbReference>
<dbReference type="Pfam" id="PF00512">
    <property type="entry name" value="HisKA"/>
    <property type="match status" value="1"/>
</dbReference>
<dbReference type="Gene3D" id="3.30.565.10">
    <property type="entry name" value="Histidine kinase-like ATPase, C-terminal domain"/>
    <property type="match status" value="1"/>
</dbReference>
<dbReference type="EMBL" id="BMZC01000001">
    <property type="protein sequence ID" value="GGZ48230.1"/>
    <property type="molecule type" value="Genomic_DNA"/>
</dbReference>
<dbReference type="InterPro" id="IPR000700">
    <property type="entry name" value="PAS-assoc_C"/>
</dbReference>
<dbReference type="Gene3D" id="3.30.450.20">
    <property type="entry name" value="PAS domain"/>
    <property type="match status" value="1"/>
</dbReference>
<proteinExistence type="predicted"/>
<evidence type="ECO:0000259" key="8">
    <source>
        <dbReference type="PROSITE" id="PS50113"/>
    </source>
</evidence>
<evidence type="ECO:0000259" key="7">
    <source>
        <dbReference type="PROSITE" id="PS50109"/>
    </source>
</evidence>
<dbReference type="InterPro" id="IPR013656">
    <property type="entry name" value="PAS_4"/>
</dbReference>
<dbReference type="SMART" id="SM00387">
    <property type="entry name" value="HATPase_c"/>
    <property type="match status" value="1"/>
</dbReference>
<name>A0A8H9I6Y8_9ALTE</name>
<dbReference type="PROSITE" id="PS50113">
    <property type="entry name" value="PAC"/>
    <property type="match status" value="1"/>
</dbReference>
<dbReference type="PROSITE" id="PS50109">
    <property type="entry name" value="HIS_KIN"/>
    <property type="match status" value="1"/>
</dbReference>
<dbReference type="EC" id="2.7.13.3" evidence="2"/>
<dbReference type="InterPro" id="IPR035965">
    <property type="entry name" value="PAS-like_dom_sf"/>
</dbReference>
<dbReference type="InterPro" id="IPR036097">
    <property type="entry name" value="HisK_dim/P_sf"/>
</dbReference>
<evidence type="ECO:0000256" key="2">
    <source>
        <dbReference type="ARBA" id="ARBA00012438"/>
    </source>
</evidence>
<sequence>MSDINSYVGHPNLANTHDKLLNLDEGIQLNLDSICELVLSIFDAQFCRLFCCYDEKMFLVSQKGEMNQAVQQQVISKKELVALAHSSKSLNKLAHITHPYDESLLRHISPIVLPSGLVFGYLEFYRGEGANLTPKEQAIITVLQRDIGNHLLQHKHLIAAAKSRELHLLISKHNRDWIFVKDRDFRIVYANEAFLNAYPQAASCISQQDHSSPVYQSVTTAASLEQDKIALHQGQSVTTEDITAADGSIMVYETVKRRFEDGGGVPYILCIRRDITERESLIRQLKEANNDLDDFTKIASHDLKAPLDAIRRLLGWIEEDCQHILPEESLENLRLVVSRANRMQSLLEDLLTFAKIGREDRTVTRIELAKLISDLNPLLDLPEEFEINVAPAELVVPSVPFKTVMLNLVGNAVKHNDKDMGKVVVECKVSEFCYEISISDNGPGIEEKYFERIFQLFQTLKSRDELEASGIGLAVVKKYVNQFGGRIEIASDGVNGTTFTVFWPKPK</sequence>
<dbReference type="InterPro" id="IPR003594">
    <property type="entry name" value="HATPase_dom"/>
</dbReference>
<evidence type="ECO:0000256" key="5">
    <source>
        <dbReference type="ARBA" id="ARBA00022777"/>
    </source>
</evidence>
<keyword evidence="5" id="KW-0418">Kinase</keyword>
<evidence type="ECO:0000313" key="9">
    <source>
        <dbReference type="EMBL" id="GGZ48230.1"/>
    </source>
</evidence>
<dbReference type="SUPFAM" id="SSF55785">
    <property type="entry name" value="PYP-like sensor domain (PAS domain)"/>
    <property type="match status" value="1"/>
</dbReference>
<comment type="caution">
    <text evidence="9">The sequence shown here is derived from an EMBL/GenBank/DDBJ whole genome shotgun (WGS) entry which is preliminary data.</text>
</comment>
<feature type="coiled-coil region" evidence="6">
    <location>
        <begin position="271"/>
        <end position="298"/>
    </location>
</feature>
<evidence type="ECO:0000256" key="4">
    <source>
        <dbReference type="ARBA" id="ARBA00022679"/>
    </source>
</evidence>
<keyword evidence="6" id="KW-0175">Coiled coil</keyword>
<evidence type="ECO:0000313" key="10">
    <source>
        <dbReference type="Proteomes" id="UP000622604"/>
    </source>
</evidence>
<dbReference type="RefSeq" id="WP_191865113.1">
    <property type="nucleotide sequence ID" value="NZ_BMZC01000001.1"/>
</dbReference>